<dbReference type="Pfam" id="PF24223">
    <property type="entry name" value="MrpH_C"/>
    <property type="match status" value="1"/>
</dbReference>
<feature type="domain" description="Fimbrial adhesin MrpH C-terminal" evidence="1">
    <location>
        <begin position="162"/>
        <end position="272"/>
    </location>
</feature>
<dbReference type="Proteomes" id="UP000183031">
    <property type="component" value="Unassembled WGS sequence"/>
</dbReference>
<name>A0A1G5EFR8_9GAMM</name>
<sequence>MVNTLTRLNVVRSFFILLLLYTSGAWAGWSSDIRFSPREKQYFAKVTYWDIGDVTPNPLYGCSYLCSVTFWVVAAGTTGSPMNEVSFPGLTTSKTMGELAQSFANSGFFNREFYSRKGFPDKNVCVFFGYWGKISGGNGSYGPARFPGGMQCVPPVVDPSYCDLAEKEIELRHGVLRDEEVNGQTVSTSLHVTCSSKYPVRIMSADRDGSVYFNGGKQFRSELKIDGKDLGEGKVVEATPQGVTLTLSSTLMGYDGSIGVFQGSKAIIVSLP</sequence>
<dbReference type="InterPro" id="IPR036937">
    <property type="entry name" value="Adhesion_dom_fimbrial_sf"/>
</dbReference>
<evidence type="ECO:0000313" key="3">
    <source>
        <dbReference type="Proteomes" id="UP000183031"/>
    </source>
</evidence>
<protein>
    <recommendedName>
        <fullName evidence="1">Fimbrial adhesin MrpH C-terminal domain-containing protein</fullName>
    </recommendedName>
</protein>
<dbReference type="InterPro" id="IPR057010">
    <property type="entry name" value="MrpH_C"/>
</dbReference>
<dbReference type="RefSeq" id="WP_135637720.1">
    <property type="nucleotide sequence ID" value="NZ_CBCSIN010000006.1"/>
</dbReference>
<dbReference type="Gene3D" id="2.60.40.1090">
    <property type="entry name" value="Fimbrial-type adhesion domain"/>
    <property type="match status" value="1"/>
</dbReference>
<accession>A0A1G5EFR8</accession>
<proteinExistence type="predicted"/>
<gene>
    <name evidence="2" type="ORF">SAMN02927935_01160</name>
</gene>
<evidence type="ECO:0000259" key="1">
    <source>
        <dbReference type="Pfam" id="PF24223"/>
    </source>
</evidence>
<comment type="caution">
    <text evidence="2">The sequence shown here is derived from an EMBL/GenBank/DDBJ whole genome shotgun (WGS) entry which is preliminary data.</text>
</comment>
<evidence type="ECO:0000313" key="2">
    <source>
        <dbReference type="EMBL" id="SCY25795.1"/>
    </source>
</evidence>
<dbReference type="EMBL" id="FMUT01000003">
    <property type="protein sequence ID" value="SCY25795.1"/>
    <property type="molecule type" value="Genomic_DNA"/>
</dbReference>
<reference evidence="2 3" key="1">
    <citation type="submission" date="2016-10" db="EMBL/GenBank/DDBJ databases">
        <authorList>
            <person name="Varghese N."/>
            <person name="Submissions S."/>
        </authorList>
    </citation>
    <scope>NUCLEOTIDE SEQUENCE [LARGE SCALE GENOMIC DNA]</scope>
    <source>
        <strain evidence="2 3">CGMCC 1.6853</strain>
    </source>
</reference>
<organism evidence="2 3">
    <name type="scientific">Serratia nematodiphila</name>
    <dbReference type="NCBI Taxonomy" id="458197"/>
    <lineage>
        <taxon>Bacteria</taxon>
        <taxon>Pseudomonadati</taxon>
        <taxon>Pseudomonadota</taxon>
        <taxon>Gammaproteobacteria</taxon>
        <taxon>Enterobacterales</taxon>
        <taxon>Yersiniaceae</taxon>
        <taxon>Serratia</taxon>
    </lineage>
</organism>
<keyword evidence="3" id="KW-1185">Reference proteome</keyword>